<evidence type="ECO:0000256" key="3">
    <source>
        <dbReference type="ARBA" id="ARBA00022989"/>
    </source>
</evidence>
<dbReference type="PROSITE" id="PS51310">
    <property type="entry name" value="VPS28_C"/>
    <property type="match status" value="1"/>
</dbReference>
<feature type="transmembrane region" description="Helical" evidence="5">
    <location>
        <begin position="164"/>
        <end position="187"/>
    </location>
</feature>
<name>A0A8J8PFG8_9ARCH</name>
<dbReference type="HAMAP" id="MF_00445">
    <property type="entry name" value="NDH1_NuoN_1"/>
    <property type="match status" value="1"/>
</dbReference>
<dbReference type="GO" id="GO:0008137">
    <property type="term" value="F:NADH dehydrogenase (ubiquinone) activity"/>
    <property type="evidence" value="ECO:0007669"/>
    <property type="project" value="InterPro"/>
</dbReference>
<evidence type="ECO:0000256" key="4">
    <source>
        <dbReference type="ARBA" id="ARBA00023136"/>
    </source>
</evidence>
<evidence type="ECO:0000256" key="1">
    <source>
        <dbReference type="ARBA" id="ARBA00004141"/>
    </source>
</evidence>
<dbReference type="GO" id="GO:0042773">
    <property type="term" value="P:ATP synthesis coupled electron transport"/>
    <property type="evidence" value="ECO:0007669"/>
    <property type="project" value="InterPro"/>
</dbReference>
<dbReference type="EMBL" id="LVVT01000022">
    <property type="protein sequence ID" value="TQS81554.1"/>
    <property type="molecule type" value="Genomic_DNA"/>
</dbReference>
<feature type="transmembrane region" description="Helical" evidence="5">
    <location>
        <begin position="247"/>
        <end position="271"/>
    </location>
</feature>
<feature type="transmembrane region" description="Helical" evidence="5">
    <location>
        <begin position="277"/>
        <end position="296"/>
    </location>
</feature>
<dbReference type="InterPro" id="IPR010096">
    <property type="entry name" value="NADH-Q_OxRdtase_suN/2"/>
</dbReference>
<evidence type="ECO:0000256" key="5">
    <source>
        <dbReference type="SAM" id="Phobius"/>
    </source>
</evidence>
<feature type="transmembrane region" description="Helical" evidence="5">
    <location>
        <begin position="207"/>
        <end position="226"/>
    </location>
</feature>
<dbReference type="InterPro" id="IPR017899">
    <property type="entry name" value="VPS28_C"/>
</dbReference>
<comment type="subcellular location">
    <subcellularLocation>
        <location evidence="1">Membrane</location>
        <topology evidence="1">Multi-pass membrane protein</topology>
    </subcellularLocation>
</comment>
<dbReference type="PRINTS" id="PR01434">
    <property type="entry name" value="NADHDHGNASE5"/>
</dbReference>
<keyword evidence="4 5" id="KW-0472">Membrane</keyword>
<dbReference type="Proteomes" id="UP000752814">
    <property type="component" value="Unassembled WGS sequence"/>
</dbReference>
<feature type="transmembrane region" description="Helical" evidence="5">
    <location>
        <begin position="39"/>
        <end position="59"/>
    </location>
</feature>
<proteinExistence type="inferred from homology"/>
<organism evidence="7 8">
    <name type="scientific">Candidatus Methanomassiliicoccus intestinalis</name>
    <dbReference type="NCBI Taxonomy" id="1406512"/>
    <lineage>
        <taxon>Archaea</taxon>
        <taxon>Methanobacteriati</taxon>
        <taxon>Thermoplasmatota</taxon>
        <taxon>Thermoplasmata</taxon>
        <taxon>Methanomassiliicoccales</taxon>
        <taxon>Methanomassiliicoccaceae</taxon>
        <taxon>Methanomassiliicoccus</taxon>
    </lineage>
</organism>
<dbReference type="GO" id="GO:0016020">
    <property type="term" value="C:membrane"/>
    <property type="evidence" value="ECO:0007669"/>
    <property type="project" value="UniProtKB-SubCell"/>
</dbReference>
<feature type="transmembrane region" description="Helical" evidence="5">
    <location>
        <begin position="373"/>
        <end position="395"/>
    </location>
</feature>
<evidence type="ECO:0000256" key="2">
    <source>
        <dbReference type="ARBA" id="ARBA00022692"/>
    </source>
</evidence>
<feature type="transmembrane region" description="Helical" evidence="5">
    <location>
        <begin position="303"/>
        <end position="325"/>
    </location>
</feature>
<comment type="caution">
    <text evidence="7">The sequence shown here is derived from an EMBL/GenBank/DDBJ whole genome shotgun (WGS) entry which is preliminary data.</text>
</comment>
<feature type="transmembrane region" description="Helical" evidence="5">
    <location>
        <begin position="456"/>
        <end position="475"/>
    </location>
</feature>
<dbReference type="Pfam" id="PF00361">
    <property type="entry name" value="Proton_antipo_M"/>
    <property type="match status" value="1"/>
</dbReference>
<evidence type="ECO:0000313" key="8">
    <source>
        <dbReference type="Proteomes" id="UP000752814"/>
    </source>
</evidence>
<reference evidence="7" key="1">
    <citation type="submission" date="2016-03" db="EMBL/GenBank/DDBJ databases">
        <authorList>
            <person name="Borrel G."/>
            <person name="Mccann A."/>
            <person name="O'Toole P.W."/>
        </authorList>
    </citation>
    <scope>NUCLEOTIDE SEQUENCE</scope>
    <source>
        <strain evidence="7">183</strain>
    </source>
</reference>
<evidence type="ECO:0000259" key="6">
    <source>
        <dbReference type="PROSITE" id="PS51310"/>
    </source>
</evidence>
<dbReference type="RefSeq" id="WP_400195445.1">
    <property type="nucleotide sequence ID" value="NZ_CAYAYE010000017.1"/>
</dbReference>
<feature type="domain" description="VPS28 C-terminal" evidence="6">
    <location>
        <begin position="1"/>
        <end position="19"/>
    </location>
</feature>
<feature type="transmembrane region" description="Helical" evidence="5">
    <location>
        <begin position="107"/>
        <end position="126"/>
    </location>
</feature>
<feature type="transmembrane region" description="Helical" evidence="5">
    <location>
        <begin position="415"/>
        <end position="435"/>
    </location>
</feature>
<dbReference type="NCBIfam" id="TIGR01770">
    <property type="entry name" value="NDH_I_N"/>
    <property type="match status" value="1"/>
</dbReference>
<accession>A0A8J8PFG8</accession>
<sequence>MDLNFDLENSYAAFYPMLVIILFAVVLPAIHRLVKSSKGLAGVSLVGILISAAIVVYNIMDGYPDPIVFNGTPMMTFDVFAAVFSLVFLSVSALVCLLASRYIEKDLHLAEFFSLTLLATAGMMMVASASDIIMMFVGLETTSIASYALVAFRKKDKLSTEAGVKYVIIGGFSTALALYGISLLYGLSGTTNFELMNEYFALNGSSSLALLGIGLMIAGFGFKIALVPFHMWAPDVYEGAPTPTSALLAAGSKSMGFVLLFKMLLVALIALKADWEVVVGILAILTMTVGNLLALAQTSMKRMLAYSSIAQAGYIIIAIAVATQFSVESGIFHVITHAFMKAGAFIVVGALIYKAGIGEKITDYKGLSTRAPLVAFAMMIFMFALAGIPPLSGFWSKVYLFSGAIEASTIMDQGWLVWLAIAGILNSALSLYYYARVVKYMYVDKPASHDKIRLPVTMAVAIAVCVIATVVIGLWPDVVVDYCAQAASFFTQLPLGQPW</sequence>
<feature type="transmembrane region" description="Helical" evidence="5">
    <location>
        <begin position="331"/>
        <end position="353"/>
    </location>
</feature>
<protein>
    <recommendedName>
        <fullName evidence="6">VPS28 C-terminal domain-containing protein</fullName>
    </recommendedName>
</protein>
<dbReference type="PANTHER" id="PTHR22773">
    <property type="entry name" value="NADH DEHYDROGENASE"/>
    <property type="match status" value="1"/>
</dbReference>
<evidence type="ECO:0000313" key="7">
    <source>
        <dbReference type="EMBL" id="TQS81554.1"/>
    </source>
</evidence>
<keyword evidence="2 5" id="KW-0812">Transmembrane</keyword>
<dbReference type="AlphaFoldDB" id="A0A8J8PFG8"/>
<keyword evidence="3 5" id="KW-1133">Transmembrane helix</keyword>
<feature type="transmembrane region" description="Helical" evidence="5">
    <location>
        <begin position="132"/>
        <end position="152"/>
    </location>
</feature>
<gene>
    <name evidence="7" type="ORF">A3207_03900</name>
</gene>
<dbReference type="InterPro" id="IPR001750">
    <property type="entry name" value="ND/Mrp_TM"/>
</dbReference>
<feature type="transmembrane region" description="Helical" evidence="5">
    <location>
        <begin position="79"/>
        <end position="100"/>
    </location>
</feature>
<feature type="transmembrane region" description="Helical" evidence="5">
    <location>
        <begin position="12"/>
        <end position="30"/>
    </location>
</feature>